<protein>
    <recommendedName>
        <fullName evidence="3">Lipoprotein</fullName>
    </recommendedName>
</protein>
<evidence type="ECO:0000313" key="2">
    <source>
        <dbReference type="Proteomes" id="UP000002318"/>
    </source>
</evidence>
<sequence length="238" mass="26836">MSKASELVSVLFFFFVILSFSSCSAYSPEIASLFWRLEISVPDGGEYTEGLRLFVLADDRDGIEDVGSLRLDCTERELSWTVEEDKLIIIDRNGEAWYGYPRFEMPNEDRFPRASYEVTLIDKGGRESSVRFSIDDSISFNDAILPFRSETDALALVLPGEQANWLDTEFRLYNEMDDSVLSEKATVGDDGVLHFPKKLLARGRGKDATQWRAYAYDRSSGIAVLFGPCDLSQEEGAQ</sequence>
<dbReference type="PROSITE" id="PS51257">
    <property type="entry name" value="PROKAR_LIPOPROTEIN"/>
    <property type="match status" value="1"/>
</dbReference>
<gene>
    <name evidence="1" type="ordered locus">Spirs_2367</name>
</gene>
<reference evidence="1 2" key="1">
    <citation type="journal article" date="2010" name="Stand. Genomic Sci.">
        <title>Complete genome sequence of Spirochaeta smaragdinae type strain (SEBR 4228).</title>
        <authorList>
            <person name="Mavromatis K."/>
            <person name="Yasawong M."/>
            <person name="Chertkov O."/>
            <person name="Lapidus A."/>
            <person name="Lucas S."/>
            <person name="Nolan M."/>
            <person name="Del Rio T.G."/>
            <person name="Tice H."/>
            <person name="Cheng J.F."/>
            <person name="Pitluck S."/>
            <person name="Liolios K."/>
            <person name="Ivanova N."/>
            <person name="Tapia R."/>
            <person name="Han C."/>
            <person name="Bruce D."/>
            <person name="Goodwin L."/>
            <person name="Pati A."/>
            <person name="Chen A."/>
            <person name="Palaniappan K."/>
            <person name="Land M."/>
            <person name="Hauser L."/>
            <person name="Chang Y.J."/>
            <person name="Jeffries C.D."/>
            <person name="Detter J.C."/>
            <person name="Rohde M."/>
            <person name="Brambilla E."/>
            <person name="Spring S."/>
            <person name="Goker M."/>
            <person name="Sikorski J."/>
            <person name="Woyke T."/>
            <person name="Bristow J."/>
            <person name="Eisen J.A."/>
            <person name="Markowitz V."/>
            <person name="Hugenholtz P."/>
            <person name="Klenk H.P."/>
            <person name="Kyrpides N.C."/>
        </authorList>
    </citation>
    <scope>NUCLEOTIDE SEQUENCE [LARGE SCALE GENOMIC DNA]</scope>
    <source>
        <strain evidence="2">DSM 11293 / JCM 15392 / SEBR 4228</strain>
    </source>
</reference>
<dbReference type="HOGENOM" id="CLU_1165251_0_0_12"/>
<proteinExistence type="predicted"/>
<accession>E1R1V6</accession>
<dbReference type="STRING" id="573413.Spirs_2367"/>
<dbReference type="AlphaFoldDB" id="E1R1V6"/>
<dbReference type="KEGG" id="ssm:Spirs_2367"/>
<evidence type="ECO:0000313" key="1">
    <source>
        <dbReference type="EMBL" id="ADK81482.1"/>
    </source>
</evidence>
<name>E1R1V6_SEDSS</name>
<dbReference type="OrthoDB" id="360343at2"/>
<evidence type="ECO:0008006" key="3">
    <source>
        <dbReference type="Google" id="ProtNLM"/>
    </source>
</evidence>
<dbReference type="Proteomes" id="UP000002318">
    <property type="component" value="Chromosome"/>
</dbReference>
<dbReference type="RefSeq" id="WP_013254945.1">
    <property type="nucleotide sequence ID" value="NC_014364.1"/>
</dbReference>
<organism evidence="1 2">
    <name type="scientific">Sediminispirochaeta smaragdinae (strain DSM 11293 / JCM 15392 / SEBR 4228)</name>
    <name type="common">Spirochaeta smaragdinae</name>
    <dbReference type="NCBI Taxonomy" id="573413"/>
    <lineage>
        <taxon>Bacteria</taxon>
        <taxon>Pseudomonadati</taxon>
        <taxon>Spirochaetota</taxon>
        <taxon>Spirochaetia</taxon>
        <taxon>Spirochaetales</taxon>
        <taxon>Spirochaetaceae</taxon>
        <taxon>Sediminispirochaeta</taxon>
    </lineage>
</organism>
<dbReference type="EMBL" id="CP002116">
    <property type="protein sequence ID" value="ADK81482.1"/>
    <property type="molecule type" value="Genomic_DNA"/>
</dbReference>
<keyword evidence="2" id="KW-1185">Reference proteome</keyword>